<sequence length="250" mass="27804">MPVIPPDDLDESILRFAVHARELTGIPLRPHQPSWPPQLAHPPSPLAFARILSAHTPLIINNALQDRNRLWNEWSSNEYLTHRMGTEQTFAVALTPNGRADDLVSKDEGEGENVVFALPHEQQMNFPQLLDALHQTSTSAPIAYLQSQNSNLTTLADEDKGGAGPFRPLLDDLLHSSSPSSPKSKPYPEWAAEAIGKEPEATNIWIGTSKSRSSMHRDHYENLFLVVRRTKTFTVLPPTEGHFLSAEDEG</sequence>
<dbReference type="InterPro" id="IPR041667">
    <property type="entry name" value="Cupin_8"/>
</dbReference>
<gene>
    <name evidence="3" type="ORF">A4X06_0g5936</name>
</gene>
<evidence type="ECO:0000256" key="1">
    <source>
        <dbReference type="SAM" id="MobiDB-lite"/>
    </source>
</evidence>
<feature type="domain" description="JmjC" evidence="2">
    <location>
        <begin position="147"/>
        <end position="250"/>
    </location>
</feature>
<organism evidence="3 4">
    <name type="scientific">Tilletia controversa</name>
    <name type="common">dwarf bunt fungus</name>
    <dbReference type="NCBI Taxonomy" id="13291"/>
    <lineage>
        <taxon>Eukaryota</taxon>
        <taxon>Fungi</taxon>
        <taxon>Dikarya</taxon>
        <taxon>Basidiomycota</taxon>
        <taxon>Ustilaginomycotina</taxon>
        <taxon>Exobasidiomycetes</taxon>
        <taxon>Tilletiales</taxon>
        <taxon>Tilletiaceae</taxon>
        <taxon>Tilletia</taxon>
    </lineage>
</organism>
<dbReference type="PROSITE" id="PS51184">
    <property type="entry name" value="JMJC"/>
    <property type="match status" value="1"/>
</dbReference>
<evidence type="ECO:0000313" key="3">
    <source>
        <dbReference type="EMBL" id="KAE8244858.1"/>
    </source>
</evidence>
<reference evidence="3" key="1">
    <citation type="submission" date="2016-04" db="EMBL/GenBank/DDBJ databases">
        <authorList>
            <person name="Nguyen H.D."/>
            <person name="Samba Siva P."/>
            <person name="Cullis J."/>
            <person name="Levesque C.A."/>
            <person name="Hambleton S."/>
        </authorList>
    </citation>
    <scope>NUCLEOTIDE SEQUENCE</scope>
    <source>
        <strain evidence="3">DAOMC 236426</strain>
    </source>
</reference>
<dbReference type="PANTHER" id="PTHR12461:SF99">
    <property type="entry name" value="BIFUNCTIONAL PEPTIDASE AND (3S)-LYSYL HYDROXYLASE JMJD7"/>
    <property type="match status" value="1"/>
</dbReference>
<dbReference type="AlphaFoldDB" id="A0A8X7MPK8"/>
<dbReference type="EMBL" id="LWDE02000789">
    <property type="protein sequence ID" value="KAE8244858.1"/>
    <property type="molecule type" value="Genomic_DNA"/>
</dbReference>
<comment type="caution">
    <text evidence="3">The sequence shown here is derived from an EMBL/GenBank/DDBJ whole genome shotgun (WGS) entry which is preliminary data.</text>
</comment>
<protein>
    <recommendedName>
        <fullName evidence="2">JmjC domain-containing protein</fullName>
    </recommendedName>
</protein>
<proteinExistence type="predicted"/>
<keyword evidence="4" id="KW-1185">Reference proteome</keyword>
<accession>A0A8X7MPK8</accession>
<name>A0A8X7MPK8_9BASI</name>
<dbReference type="Proteomes" id="UP000077684">
    <property type="component" value="Unassembled WGS sequence"/>
</dbReference>
<evidence type="ECO:0000313" key="4">
    <source>
        <dbReference type="Proteomes" id="UP000077684"/>
    </source>
</evidence>
<dbReference type="PANTHER" id="PTHR12461">
    <property type="entry name" value="HYPOXIA-INDUCIBLE FACTOR 1 ALPHA INHIBITOR-RELATED"/>
    <property type="match status" value="1"/>
</dbReference>
<dbReference type="InterPro" id="IPR014710">
    <property type="entry name" value="RmlC-like_jellyroll"/>
</dbReference>
<dbReference type="Pfam" id="PF13621">
    <property type="entry name" value="Cupin_8"/>
    <property type="match status" value="1"/>
</dbReference>
<dbReference type="Gene3D" id="2.60.120.10">
    <property type="entry name" value="Jelly Rolls"/>
    <property type="match status" value="1"/>
</dbReference>
<feature type="region of interest" description="Disordered" evidence="1">
    <location>
        <begin position="155"/>
        <end position="187"/>
    </location>
</feature>
<dbReference type="InterPro" id="IPR003347">
    <property type="entry name" value="JmjC_dom"/>
</dbReference>
<evidence type="ECO:0000259" key="2">
    <source>
        <dbReference type="PROSITE" id="PS51184"/>
    </source>
</evidence>
<dbReference type="SUPFAM" id="SSF51197">
    <property type="entry name" value="Clavaminate synthase-like"/>
    <property type="match status" value="1"/>
</dbReference>
<reference evidence="3" key="2">
    <citation type="journal article" date="2019" name="IMA Fungus">
        <title>Genome sequencing and comparison of five Tilletia species to identify candidate genes for the detection of regulated species infecting wheat.</title>
        <authorList>
            <person name="Nguyen H.D.T."/>
            <person name="Sultana T."/>
            <person name="Kesanakurti P."/>
            <person name="Hambleton S."/>
        </authorList>
    </citation>
    <scope>NUCLEOTIDE SEQUENCE</scope>
    <source>
        <strain evidence="3">DAOMC 236426</strain>
    </source>
</reference>
<feature type="compositionally biased region" description="Low complexity" evidence="1">
    <location>
        <begin position="175"/>
        <end position="184"/>
    </location>
</feature>